<dbReference type="Proteomes" id="UP001600941">
    <property type="component" value="Unassembled WGS sequence"/>
</dbReference>
<gene>
    <name evidence="2" type="ORF">K340107D12_40210</name>
</gene>
<proteinExistence type="predicted"/>
<reference evidence="2 3" key="1">
    <citation type="submission" date="2024-04" db="EMBL/GenBank/DDBJ databases">
        <title>Defined microbial consortia suppress multidrug-resistant proinflammatory Enterobacteriaceae via ecological control.</title>
        <authorList>
            <person name="Furuichi M."/>
            <person name="Kawaguchi T."/>
            <person name="Pust M."/>
            <person name="Yasuma K."/>
            <person name="Plichta D."/>
            <person name="Hasegawa N."/>
            <person name="Ohya T."/>
            <person name="Bhattarai S."/>
            <person name="Sasajima S."/>
            <person name="Aoto Y."/>
            <person name="Tuganbaev T."/>
            <person name="Yaginuma M."/>
            <person name="Ueda M."/>
            <person name="Okahashi N."/>
            <person name="Amafuji K."/>
            <person name="Kiridooshi Y."/>
            <person name="Sugita K."/>
            <person name="Strazar M."/>
            <person name="Skelly A."/>
            <person name="Suda W."/>
            <person name="Hattori M."/>
            <person name="Nakamoto N."/>
            <person name="Caballero S."/>
            <person name="Norman J."/>
            <person name="Olle B."/>
            <person name="Tanoue T."/>
            <person name="Arita M."/>
            <person name="Bucci V."/>
            <person name="Atarashi K."/>
            <person name="Xavier R."/>
            <person name="Honda K."/>
        </authorList>
    </citation>
    <scope>NUCLEOTIDE SEQUENCE [LARGE SCALE GENOMIC DNA]</scope>
    <source>
        <strain evidence="3">k34-0107-D12</strain>
    </source>
</reference>
<dbReference type="EMBL" id="BAABZQ010000001">
    <property type="protein sequence ID" value="GAA6501205.1"/>
    <property type="molecule type" value="Genomic_DNA"/>
</dbReference>
<sequence>MNGNAHYTVAESPLQALKKTLFCGNIIVQKEAENKNLLPFFVSVFYSFAFHASAILMRGILRDTAGLISQDIFQPDAPAHIFFRRSAVHP</sequence>
<keyword evidence="1" id="KW-1133">Transmembrane helix</keyword>
<evidence type="ECO:0000313" key="3">
    <source>
        <dbReference type="Proteomes" id="UP001600941"/>
    </source>
</evidence>
<protein>
    <submittedName>
        <fullName evidence="2">Uncharacterized protein</fullName>
    </submittedName>
</protein>
<organism evidence="2 3">
    <name type="scientific">Blautia parvula</name>
    <dbReference type="NCBI Taxonomy" id="2877527"/>
    <lineage>
        <taxon>Bacteria</taxon>
        <taxon>Bacillati</taxon>
        <taxon>Bacillota</taxon>
        <taxon>Clostridia</taxon>
        <taxon>Lachnospirales</taxon>
        <taxon>Lachnospiraceae</taxon>
        <taxon>Blautia</taxon>
    </lineage>
</organism>
<evidence type="ECO:0000256" key="1">
    <source>
        <dbReference type="SAM" id="Phobius"/>
    </source>
</evidence>
<feature type="transmembrane region" description="Helical" evidence="1">
    <location>
        <begin position="37"/>
        <end position="57"/>
    </location>
</feature>
<keyword evidence="1" id="KW-0812">Transmembrane</keyword>
<accession>A0ABQ0BXF2</accession>
<keyword evidence="3" id="KW-1185">Reference proteome</keyword>
<comment type="caution">
    <text evidence="2">The sequence shown here is derived from an EMBL/GenBank/DDBJ whole genome shotgun (WGS) entry which is preliminary data.</text>
</comment>
<name>A0ABQ0BXF2_9FIRM</name>
<evidence type="ECO:0000313" key="2">
    <source>
        <dbReference type="EMBL" id="GAA6501205.1"/>
    </source>
</evidence>
<keyword evidence="1" id="KW-0472">Membrane</keyword>